<name>A0ABU8NNL8_9SPHI</name>
<accession>A0ABU8NNL8</accession>
<evidence type="ECO:0000259" key="2">
    <source>
        <dbReference type="Pfam" id="PF10988"/>
    </source>
</evidence>
<dbReference type="RefSeq" id="WP_337717009.1">
    <property type="nucleotide sequence ID" value="NZ_JBBEUB010000005.1"/>
</dbReference>
<evidence type="ECO:0000313" key="4">
    <source>
        <dbReference type="Proteomes" id="UP001378956"/>
    </source>
</evidence>
<proteinExistence type="predicted"/>
<organism evidence="3 4">
    <name type="scientific">Pedobacter panaciterrae</name>
    <dbReference type="NCBI Taxonomy" id="363849"/>
    <lineage>
        <taxon>Bacteria</taxon>
        <taxon>Pseudomonadati</taxon>
        <taxon>Bacteroidota</taxon>
        <taxon>Sphingobacteriia</taxon>
        <taxon>Sphingobacteriales</taxon>
        <taxon>Sphingobacteriaceae</taxon>
        <taxon>Pedobacter</taxon>
    </lineage>
</organism>
<sequence>MKTLAKTLFASALTAIFMTSTAMTTFATRIDKQPVESAAPMTFNKVKVSGNVKVILVQSKREHIEVINGDYNPDKTSIKRLGYTLIINSTEANRVTVLVSVNDLQRIDASDKAIVKTDGKFDVKYLQVFLKDDAKATVKANTESMYTYIKDHADLKLSGTTADHNLVKDDISKLDTDHLVALKTTTTPLNQIMVAANKKN</sequence>
<dbReference type="EMBL" id="JBBEUB010000005">
    <property type="protein sequence ID" value="MEJ2903854.1"/>
    <property type="molecule type" value="Genomic_DNA"/>
</dbReference>
<dbReference type="InterPro" id="IPR021255">
    <property type="entry name" value="DUF2807"/>
</dbReference>
<reference evidence="3 4" key="1">
    <citation type="submission" date="2024-03" db="EMBL/GenBank/DDBJ databases">
        <title>Sequence of Lycoming College Course Isolates.</title>
        <authorList>
            <person name="Plotts O."/>
            <person name="Newman J."/>
        </authorList>
    </citation>
    <scope>NUCLEOTIDE SEQUENCE [LARGE SCALE GENOMIC DNA]</scope>
    <source>
        <strain evidence="3 4">CJB-3</strain>
    </source>
</reference>
<dbReference type="Pfam" id="PF10988">
    <property type="entry name" value="DUF2807"/>
    <property type="match status" value="1"/>
</dbReference>
<dbReference type="Gene3D" id="2.160.20.120">
    <property type="match status" value="1"/>
</dbReference>
<evidence type="ECO:0000256" key="1">
    <source>
        <dbReference type="SAM" id="SignalP"/>
    </source>
</evidence>
<feature type="chain" id="PRO_5046355761" evidence="1">
    <location>
        <begin position="23"/>
        <end position="200"/>
    </location>
</feature>
<keyword evidence="4" id="KW-1185">Reference proteome</keyword>
<evidence type="ECO:0000313" key="3">
    <source>
        <dbReference type="EMBL" id="MEJ2903854.1"/>
    </source>
</evidence>
<dbReference type="Proteomes" id="UP001378956">
    <property type="component" value="Unassembled WGS sequence"/>
</dbReference>
<keyword evidence="1" id="KW-0732">Signal</keyword>
<gene>
    <name evidence="3" type="ORF">WAE58_15520</name>
</gene>
<protein>
    <submittedName>
        <fullName evidence="3">DUF2807 domain-containing protein</fullName>
    </submittedName>
</protein>
<feature type="signal peptide" evidence="1">
    <location>
        <begin position="1"/>
        <end position="22"/>
    </location>
</feature>
<feature type="domain" description="Putative auto-transporter adhesin head GIN" evidence="2">
    <location>
        <begin position="43"/>
        <end position="183"/>
    </location>
</feature>
<comment type="caution">
    <text evidence="3">The sequence shown here is derived from an EMBL/GenBank/DDBJ whole genome shotgun (WGS) entry which is preliminary data.</text>
</comment>